<dbReference type="EMBL" id="CAJVPI010003594">
    <property type="protein sequence ID" value="CAG8660158.1"/>
    <property type="molecule type" value="Genomic_DNA"/>
</dbReference>
<protein>
    <submittedName>
        <fullName evidence="2">747_t:CDS:1</fullName>
    </submittedName>
</protein>
<comment type="caution">
    <text evidence="2">The sequence shown here is derived from an EMBL/GenBank/DDBJ whole genome shotgun (WGS) entry which is preliminary data.</text>
</comment>
<evidence type="ECO:0000313" key="2">
    <source>
        <dbReference type="EMBL" id="CAG8660158.1"/>
    </source>
</evidence>
<dbReference type="Proteomes" id="UP000789739">
    <property type="component" value="Unassembled WGS sequence"/>
</dbReference>
<sequence>MAYMDDSLWVAQSKKELEDITTVANSFYKFTGIQVNTTKSLLVTNSSTTDKFINFNGQQITAIAPTQPFKYLGAWFSIDPAAQRLYSAYFTPKQLELLIREYMSLGSTQSNQSILYSPPLFPRKQLKTYTAQMVLALHSLDIQIFRNEHNEWPIPRKNNGGTLINDILLPHPKAHTLKEKLNQHEIIYIEQFLNHNNTRFLEWRGFHHNIGKIPMGRIPTWFKEIQDLIQSTVNPSTEFTCPNPCTLRKWERTAGPWVITNTAVMGKASEFTEKVLKIKHYTEENNKPLECPGYSSKDQTIKQKSCYFKHFKDRAFTIKVNSKKIVL</sequence>
<dbReference type="AlphaFoldDB" id="A0A9N9E6D9"/>
<name>A0A9N9E6D9_9GLOM</name>
<feature type="non-terminal residue" evidence="2">
    <location>
        <position position="327"/>
    </location>
</feature>
<reference evidence="2" key="1">
    <citation type="submission" date="2021-06" db="EMBL/GenBank/DDBJ databases">
        <authorList>
            <person name="Kallberg Y."/>
            <person name="Tangrot J."/>
            <person name="Rosling A."/>
        </authorList>
    </citation>
    <scope>NUCLEOTIDE SEQUENCE</scope>
    <source>
        <strain evidence="2">BR232B</strain>
    </source>
</reference>
<keyword evidence="3" id="KW-1185">Reference proteome</keyword>
<dbReference type="InterPro" id="IPR000477">
    <property type="entry name" value="RT_dom"/>
</dbReference>
<evidence type="ECO:0000259" key="1">
    <source>
        <dbReference type="PROSITE" id="PS50878"/>
    </source>
</evidence>
<proteinExistence type="predicted"/>
<organism evidence="2 3">
    <name type="scientific">Paraglomus brasilianum</name>
    <dbReference type="NCBI Taxonomy" id="144538"/>
    <lineage>
        <taxon>Eukaryota</taxon>
        <taxon>Fungi</taxon>
        <taxon>Fungi incertae sedis</taxon>
        <taxon>Mucoromycota</taxon>
        <taxon>Glomeromycotina</taxon>
        <taxon>Glomeromycetes</taxon>
        <taxon>Paraglomerales</taxon>
        <taxon>Paraglomeraceae</taxon>
        <taxon>Paraglomus</taxon>
    </lineage>
</organism>
<gene>
    <name evidence="2" type="ORF">PBRASI_LOCUS10739</name>
</gene>
<dbReference type="OrthoDB" id="2489788at2759"/>
<accession>A0A9N9E6D9</accession>
<evidence type="ECO:0000313" key="3">
    <source>
        <dbReference type="Proteomes" id="UP000789739"/>
    </source>
</evidence>
<dbReference type="PROSITE" id="PS50878">
    <property type="entry name" value="RT_POL"/>
    <property type="match status" value="1"/>
</dbReference>
<feature type="domain" description="Reverse transcriptase" evidence="1">
    <location>
        <begin position="1"/>
        <end position="60"/>
    </location>
</feature>
<feature type="non-terminal residue" evidence="2">
    <location>
        <position position="1"/>
    </location>
</feature>